<feature type="region of interest" description="Disordered" evidence="12">
    <location>
        <begin position="37"/>
        <end position="63"/>
    </location>
</feature>
<evidence type="ECO:0000256" key="5">
    <source>
        <dbReference type="ARBA" id="ARBA00022640"/>
    </source>
</evidence>
<keyword evidence="8" id="KW-0809">Transit peptide</keyword>
<comment type="similarity">
    <text evidence="2 11">Belongs to the acyl-ACP thioesterase family.</text>
</comment>
<organism evidence="15 16">
    <name type="scientific">Chara braunii</name>
    <name type="common">Braun's stonewort</name>
    <dbReference type="NCBI Taxonomy" id="69332"/>
    <lineage>
        <taxon>Eukaryota</taxon>
        <taxon>Viridiplantae</taxon>
        <taxon>Streptophyta</taxon>
        <taxon>Charophyceae</taxon>
        <taxon>Charales</taxon>
        <taxon>Characeae</taxon>
        <taxon>Chara</taxon>
    </lineage>
</organism>
<dbReference type="Proteomes" id="UP000265515">
    <property type="component" value="Unassembled WGS sequence"/>
</dbReference>
<protein>
    <recommendedName>
        <fullName evidence="11">Acyl-[acyl-carrier-protein] hydrolase</fullName>
        <ecNumber evidence="11">3.1.2.-</ecNumber>
    </recommendedName>
</protein>
<reference evidence="15 16" key="1">
    <citation type="journal article" date="2018" name="Cell">
        <title>The Chara Genome: Secondary Complexity and Implications for Plant Terrestrialization.</title>
        <authorList>
            <person name="Nishiyama T."/>
            <person name="Sakayama H."/>
            <person name="Vries J.D."/>
            <person name="Buschmann H."/>
            <person name="Saint-Marcoux D."/>
            <person name="Ullrich K.K."/>
            <person name="Haas F.B."/>
            <person name="Vanderstraeten L."/>
            <person name="Becker D."/>
            <person name="Lang D."/>
            <person name="Vosolsobe S."/>
            <person name="Rombauts S."/>
            <person name="Wilhelmsson P.K.I."/>
            <person name="Janitza P."/>
            <person name="Kern R."/>
            <person name="Heyl A."/>
            <person name="Rumpler F."/>
            <person name="Villalobos L.I.A.C."/>
            <person name="Clay J.M."/>
            <person name="Skokan R."/>
            <person name="Toyoda A."/>
            <person name="Suzuki Y."/>
            <person name="Kagoshima H."/>
            <person name="Schijlen E."/>
            <person name="Tajeshwar N."/>
            <person name="Catarino B."/>
            <person name="Hetherington A.J."/>
            <person name="Saltykova A."/>
            <person name="Bonnot C."/>
            <person name="Breuninger H."/>
            <person name="Symeonidi A."/>
            <person name="Radhakrishnan G.V."/>
            <person name="Van Nieuwerburgh F."/>
            <person name="Deforce D."/>
            <person name="Chang C."/>
            <person name="Karol K.G."/>
            <person name="Hedrich R."/>
            <person name="Ulvskov P."/>
            <person name="Glockner G."/>
            <person name="Delwiche C.F."/>
            <person name="Petrasek J."/>
            <person name="Van de Peer Y."/>
            <person name="Friml J."/>
            <person name="Beilby M."/>
            <person name="Dolan L."/>
            <person name="Kohara Y."/>
            <person name="Sugano S."/>
            <person name="Fujiyama A."/>
            <person name="Delaux P.-M."/>
            <person name="Quint M."/>
            <person name="TheiBen G."/>
            <person name="Hagemann M."/>
            <person name="Harholt J."/>
            <person name="Dunand C."/>
            <person name="Zachgo S."/>
            <person name="Langdale J."/>
            <person name="Maumus F."/>
            <person name="Straeten D.V.D."/>
            <person name="Gould S.B."/>
            <person name="Rensing S.A."/>
        </authorList>
    </citation>
    <scope>NUCLEOTIDE SEQUENCE [LARGE SCALE GENOMIC DNA]</scope>
    <source>
        <strain evidence="15 16">S276</strain>
    </source>
</reference>
<dbReference type="OrthoDB" id="618395at2759"/>
<keyword evidence="10 11" id="KW-0275">Fatty acid biosynthesis</keyword>
<evidence type="ECO:0000256" key="7">
    <source>
        <dbReference type="ARBA" id="ARBA00022832"/>
    </source>
</evidence>
<dbReference type="InterPro" id="IPR029069">
    <property type="entry name" value="HotDog_dom_sf"/>
</dbReference>
<comment type="function">
    <text evidence="11">Plays an essential role in chain termination during de novo fatty acid synthesis.</text>
</comment>
<keyword evidence="7 11" id="KW-0276">Fatty acid metabolism</keyword>
<dbReference type="GO" id="GO:0016297">
    <property type="term" value="F:fatty acyl-[ACP] hydrolase activity"/>
    <property type="evidence" value="ECO:0007669"/>
    <property type="project" value="InterPro"/>
</dbReference>
<evidence type="ECO:0000259" key="13">
    <source>
        <dbReference type="Pfam" id="PF01643"/>
    </source>
</evidence>
<evidence type="ECO:0000256" key="3">
    <source>
        <dbReference type="ARBA" id="ARBA00022516"/>
    </source>
</evidence>
<dbReference type="EMBL" id="BFEA01000018">
    <property type="protein sequence ID" value="GBG61255.1"/>
    <property type="molecule type" value="Genomic_DNA"/>
</dbReference>
<dbReference type="GO" id="GO:0000036">
    <property type="term" value="F:acyl carrier activity"/>
    <property type="evidence" value="ECO:0007669"/>
    <property type="project" value="TreeGrafter"/>
</dbReference>
<keyword evidence="4 11" id="KW-0150">Chloroplast</keyword>
<evidence type="ECO:0000256" key="10">
    <source>
        <dbReference type="ARBA" id="ARBA00023160"/>
    </source>
</evidence>
<feature type="region of interest" description="Disordered" evidence="12">
    <location>
        <begin position="269"/>
        <end position="304"/>
    </location>
</feature>
<dbReference type="InterPro" id="IPR045023">
    <property type="entry name" value="FATA/B"/>
</dbReference>
<feature type="compositionally biased region" description="Low complexity" evidence="12">
    <location>
        <begin position="276"/>
        <end position="287"/>
    </location>
</feature>
<comment type="subcellular location">
    <subcellularLocation>
        <location evidence="1 11">Plastid</location>
        <location evidence="1 11">Chloroplast</location>
    </subcellularLocation>
</comment>
<dbReference type="InterPro" id="IPR002864">
    <property type="entry name" value="Acyl-ACP_thioesterase_NHD"/>
</dbReference>
<dbReference type="PANTHER" id="PTHR31727:SF6">
    <property type="entry name" value="OLEOYL-ACYL CARRIER PROTEIN THIOESTERASE 1, CHLOROPLASTIC"/>
    <property type="match status" value="1"/>
</dbReference>
<dbReference type="PANTHER" id="PTHR31727">
    <property type="entry name" value="OLEOYL-ACYL CARRIER PROTEIN THIOESTERASE 1, CHLOROPLASTIC"/>
    <property type="match status" value="1"/>
</dbReference>
<evidence type="ECO:0000256" key="11">
    <source>
        <dbReference type="RuleBase" id="RU363096"/>
    </source>
</evidence>
<dbReference type="AlphaFoldDB" id="A0A388JTZ1"/>
<accession>A0A388JTZ1</accession>
<dbReference type="GO" id="GO:0009507">
    <property type="term" value="C:chloroplast"/>
    <property type="evidence" value="ECO:0007669"/>
    <property type="project" value="UniProtKB-SubCell"/>
</dbReference>
<keyword evidence="5 11" id="KW-0934">Plastid</keyword>
<evidence type="ECO:0000256" key="4">
    <source>
        <dbReference type="ARBA" id="ARBA00022528"/>
    </source>
</evidence>
<keyword evidence="16" id="KW-1185">Reference proteome</keyword>
<sequence length="857" mass="92393">MQSCATQAVVGGRATLLAPICDEVGRSRQDAVLRRPDAAAGGTTPPQIGGAYARQSGSSSHDDRCGFDSHACRSGKLMRMPRGRVQLTCQRQVSTPQAARRILRLNHNAARRSDEVAAGGALMGGGLRERLAGSGFEMTSVVCGEAGTKALGGGGGEQQAVGLPPLGALPPPPTTLQRCIHCAPLVCAATTSGETSARDLLCPSFGRVARRLSPYGGSATFTRTRFPRNCASSEIAGSRSWTRAGSTRNPITCWSGSWYWQQQSGRGGRRLMSVGASSSSSAASSSPSPSPSPDERRRRRRAVEVEEDMEDDLFGFLVRMYGKVVAFLSKQGGELRQIEWPSASETQLLALSIGDLQSVFPQLLLWLDGCRSEILCGGPERRPCAGVKSELGCGSSGGRGAFMGDYLNCFPRSLSYRPVCAVRVGGETVRGGRGVLAAALCAEKSACGALRCGLPRSSQKASGRCQHVAKTATSGMQIGTEEARIHADEEMDTRVPGNLDFQKRRSNGEAVRPLDEEVVVEKDECVLVAAPDVDFPRPGGLVDGGLAYRETFLVRCYEVGVNRTASIETIANLLQEVGANHAQAAGFSADGFATTPAMREKRLIWVTTRMHIEMITYPLWGDVVVVETWFQQDGKVSVRRDWLLHDAGTGALVGRATSTWVMMNQDTRRLSKIPEEVKAELQVYCPSLRRHALSSKESGKKIGKIPEPADFRKSGLKVRRRDLDMNHHVNNVTYIGWMLESIPGHVHDEYELESATLEYRSECLHEDTITSLASAEGGDHSATDGTVRARAPECMPNGEGDAAAALGAGADEEGLNASTTEEKPSVQFIHVLVLQEDSKELSRGRTLWRKKVTRDFS</sequence>
<evidence type="ECO:0000256" key="6">
    <source>
        <dbReference type="ARBA" id="ARBA00022801"/>
    </source>
</evidence>
<feature type="domain" description="Acyl-ACP thioesterase-like C-terminal" evidence="14">
    <location>
        <begin position="711"/>
        <end position="848"/>
    </location>
</feature>
<keyword evidence="6 11" id="KW-0378">Hydrolase</keyword>
<evidence type="ECO:0000256" key="2">
    <source>
        <dbReference type="ARBA" id="ARBA00006500"/>
    </source>
</evidence>
<dbReference type="CDD" id="cd00586">
    <property type="entry name" value="4HBT"/>
    <property type="match status" value="1"/>
</dbReference>
<evidence type="ECO:0000259" key="14">
    <source>
        <dbReference type="Pfam" id="PF20791"/>
    </source>
</evidence>
<evidence type="ECO:0000256" key="9">
    <source>
        <dbReference type="ARBA" id="ARBA00023098"/>
    </source>
</evidence>
<dbReference type="InterPro" id="IPR049427">
    <property type="entry name" value="Acyl-ACP_TE_C"/>
</dbReference>
<comment type="caution">
    <text evidence="15">The sequence shown here is derived from an EMBL/GenBank/DDBJ whole genome shotgun (WGS) entry which is preliminary data.</text>
</comment>
<evidence type="ECO:0000256" key="8">
    <source>
        <dbReference type="ARBA" id="ARBA00022946"/>
    </source>
</evidence>
<dbReference type="Gene3D" id="3.10.129.10">
    <property type="entry name" value="Hotdog Thioesterase"/>
    <property type="match status" value="1"/>
</dbReference>
<evidence type="ECO:0000313" key="15">
    <source>
        <dbReference type="EMBL" id="GBG61255.1"/>
    </source>
</evidence>
<gene>
    <name evidence="15" type="ORF">CBR_g19787</name>
</gene>
<feature type="domain" description="Acyl-ACP thioesterase N-terminal hotdog" evidence="13">
    <location>
        <begin position="546"/>
        <end position="680"/>
    </location>
</feature>
<keyword evidence="9 11" id="KW-0443">Lipid metabolism</keyword>
<evidence type="ECO:0000256" key="1">
    <source>
        <dbReference type="ARBA" id="ARBA00004229"/>
    </source>
</evidence>
<evidence type="ECO:0000256" key="12">
    <source>
        <dbReference type="SAM" id="MobiDB-lite"/>
    </source>
</evidence>
<dbReference type="Pfam" id="PF20791">
    <property type="entry name" value="Acyl-ACP_TE_C"/>
    <property type="match status" value="1"/>
</dbReference>
<dbReference type="EC" id="3.1.2.-" evidence="11"/>
<keyword evidence="3 11" id="KW-0444">Lipid biosynthesis</keyword>
<dbReference type="SUPFAM" id="SSF54637">
    <property type="entry name" value="Thioesterase/thiol ester dehydrase-isomerase"/>
    <property type="match status" value="2"/>
</dbReference>
<name>A0A388JTZ1_CHABU</name>
<dbReference type="STRING" id="69332.A0A388JTZ1"/>
<evidence type="ECO:0000313" key="16">
    <source>
        <dbReference type="Proteomes" id="UP000265515"/>
    </source>
</evidence>
<dbReference type="Gramene" id="GBG61255">
    <property type="protein sequence ID" value="GBG61255"/>
    <property type="gene ID" value="CBR_g19787"/>
</dbReference>
<proteinExistence type="inferred from homology"/>
<dbReference type="Pfam" id="PF01643">
    <property type="entry name" value="Acyl-ACP_TE"/>
    <property type="match status" value="1"/>
</dbReference>